<gene>
    <name evidence="1" type="ORF">A8C32_10235</name>
</gene>
<proteinExistence type="predicted"/>
<sequence>MIKKIVFLVAFVSIVSYSQGKLIAFKNDLDKSKFTLKEVIPAVNQKNDDMSLFFMNSKQVFGYLLNDKFEVIKKLSLEDKRRKYNTIIGYSIKDI</sequence>
<evidence type="ECO:0000313" key="1">
    <source>
        <dbReference type="EMBL" id="OEK09879.1"/>
    </source>
</evidence>
<name>A0A1E5TET7_9FLAO</name>
<organism evidence="1 2">
    <name type="scientific">Flavivirga aquatica</name>
    <dbReference type="NCBI Taxonomy" id="1849968"/>
    <lineage>
        <taxon>Bacteria</taxon>
        <taxon>Pseudomonadati</taxon>
        <taxon>Bacteroidota</taxon>
        <taxon>Flavobacteriia</taxon>
        <taxon>Flavobacteriales</taxon>
        <taxon>Flavobacteriaceae</taxon>
        <taxon>Flavivirga</taxon>
    </lineage>
</organism>
<accession>A0A1E5TET7</accession>
<dbReference type="STRING" id="1849968.A8C32_10235"/>
<comment type="caution">
    <text evidence="1">The sequence shown here is derived from an EMBL/GenBank/DDBJ whole genome shotgun (WGS) entry which is preliminary data.</text>
</comment>
<dbReference type="AlphaFoldDB" id="A0A1E5TET7"/>
<reference evidence="1 2" key="1">
    <citation type="submission" date="2016-05" db="EMBL/GenBank/DDBJ databases">
        <title>Draft Genome Sequence of Algibacter sp. Strain SK-16 Isolated from the Surface Water of Aburatsubo Inlet.</title>
        <authorList>
            <person name="Wong S.-K."/>
            <person name="Yoshizawa S."/>
            <person name="Nakajima Y."/>
            <person name="Ogura Y."/>
            <person name="Tetsuya H."/>
            <person name="Hamasaki K."/>
        </authorList>
    </citation>
    <scope>NUCLEOTIDE SEQUENCE [LARGE SCALE GENOMIC DNA]</scope>
    <source>
        <strain evidence="1 2">SK-16</strain>
    </source>
</reference>
<dbReference type="RefSeq" id="WP_069828539.1">
    <property type="nucleotide sequence ID" value="NZ_MDJD01000006.1"/>
</dbReference>
<dbReference type="OrthoDB" id="912496at2"/>
<evidence type="ECO:0000313" key="2">
    <source>
        <dbReference type="Proteomes" id="UP000095713"/>
    </source>
</evidence>
<dbReference type="EMBL" id="MDJD01000006">
    <property type="protein sequence ID" value="OEK09879.1"/>
    <property type="molecule type" value="Genomic_DNA"/>
</dbReference>
<dbReference type="Proteomes" id="UP000095713">
    <property type="component" value="Unassembled WGS sequence"/>
</dbReference>
<keyword evidence="2" id="KW-1185">Reference proteome</keyword>
<protein>
    <submittedName>
        <fullName evidence="1">Uncharacterized protein</fullName>
    </submittedName>
</protein>